<reference evidence="2" key="1">
    <citation type="submission" date="2021-02" db="EMBL/GenBank/DDBJ databases">
        <authorList>
            <person name="Nowell W R."/>
        </authorList>
    </citation>
    <scope>NUCLEOTIDE SEQUENCE</scope>
</reference>
<dbReference type="EMBL" id="CAJOBH010134093">
    <property type="protein sequence ID" value="CAF4773161.1"/>
    <property type="molecule type" value="Genomic_DNA"/>
</dbReference>
<dbReference type="EMBL" id="CAJOBH010122989">
    <property type="protein sequence ID" value="CAF4720987.1"/>
    <property type="molecule type" value="Genomic_DNA"/>
</dbReference>
<organism evidence="2 5">
    <name type="scientific">Rotaria magnacalcarata</name>
    <dbReference type="NCBI Taxonomy" id="392030"/>
    <lineage>
        <taxon>Eukaryota</taxon>
        <taxon>Metazoa</taxon>
        <taxon>Spiralia</taxon>
        <taxon>Gnathifera</taxon>
        <taxon>Rotifera</taxon>
        <taxon>Eurotatoria</taxon>
        <taxon>Bdelloidea</taxon>
        <taxon>Philodinida</taxon>
        <taxon>Philodinidae</taxon>
        <taxon>Rotaria</taxon>
    </lineage>
</organism>
<proteinExistence type="predicted"/>
<evidence type="ECO:0000313" key="2">
    <source>
        <dbReference type="EMBL" id="CAF4536835.1"/>
    </source>
</evidence>
<feature type="non-terminal residue" evidence="2">
    <location>
        <position position="1"/>
    </location>
</feature>
<sequence>SFSAKLNVEPSQISNVSNPSSPQTNRQVSQTPPSASTLFANPFQGQQIESNPSLKEETQTNKDIAIGTLLDITGDDTHHP</sequence>
<name>A0A8S2Y3S8_9BILA</name>
<gene>
    <name evidence="3" type="ORF">BYL167_LOCUS44880</name>
    <name evidence="4" type="ORF">BYL167_LOCUS46997</name>
    <name evidence="2" type="ORF">GIL414_LOCUS36250</name>
</gene>
<evidence type="ECO:0000313" key="5">
    <source>
        <dbReference type="Proteomes" id="UP000681720"/>
    </source>
</evidence>
<dbReference type="Proteomes" id="UP000681967">
    <property type="component" value="Unassembled WGS sequence"/>
</dbReference>
<dbReference type="EMBL" id="CAJOBJ010089744">
    <property type="protein sequence ID" value="CAF4536835.1"/>
    <property type="molecule type" value="Genomic_DNA"/>
</dbReference>
<dbReference type="AlphaFoldDB" id="A0A8S2Y3S8"/>
<evidence type="ECO:0000256" key="1">
    <source>
        <dbReference type="SAM" id="MobiDB-lite"/>
    </source>
</evidence>
<comment type="caution">
    <text evidence="2">The sequence shown here is derived from an EMBL/GenBank/DDBJ whole genome shotgun (WGS) entry which is preliminary data.</text>
</comment>
<feature type="non-terminal residue" evidence="2">
    <location>
        <position position="80"/>
    </location>
</feature>
<dbReference type="Proteomes" id="UP000681720">
    <property type="component" value="Unassembled WGS sequence"/>
</dbReference>
<evidence type="ECO:0000313" key="4">
    <source>
        <dbReference type="EMBL" id="CAF4773161.1"/>
    </source>
</evidence>
<evidence type="ECO:0000313" key="3">
    <source>
        <dbReference type="EMBL" id="CAF4720987.1"/>
    </source>
</evidence>
<accession>A0A8S2Y3S8</accession>
<feature type="region of interest" description="Disordered" evidence="1">
    <location>
        <begin position="1"/>
        <end position="80"/>
    </location>
</feature>
<feature type="compositionally biased region" description="Polar residues" evidence="1">
    <location>
        <begin position="1"/>
        <end position="53"/>
    </location>
</feature>
<protein>
    <submittedName>
        <fullName evidence="2">Uncharacterized protein</fullName>
    </submittedName>
</protein>